<dbReference type="Pfam" id="PF00196">
    <property type="entry name" value="GerE"/>
    <property type="match status" value="1"/>
</dbReference>
<gene>
    <name evidence="2" type="ORF">OM076_35880</name>
</gene>
<dbReference type="AlphaFoldDB" id="A0A9X3SA71"/>
<dbReference type="PROSITE" id="PS50043">
    <property type="entry name" value="HTH_LUXR_2"/>
    <property type="match status" value="1"/>
</dbReference>
<dbReference type="Pfam" id="PF08386">
    <property type="entry name" value="Abhydrolase_4"/>
    <property type="match status" value="1"/>
</dbReference>
<evidence type="ECO:0000313" key="2">
    <source>
        <dbReference type="EMBL" id="MDA0165703.1"/>
    </source>
</evidence>
<reference evidence="2" key="1">
    <citation type="submission" date="2022-10" db="EMBL/GenBank/DDBJ databases">
        <title>The WGS of Solirubrobacter ginsenosidimutans DSM 21036.</title>
        <authorList>
            <person name="Jiang Z."/>
        </authorList>
    </citation>
    <scope>NUCLEOTIDE SEQUENCE</scope>
    <source>
        <strain evidence="2">DSM 21036</strain>
    </source>
</reference>
<dbReference type="GO" id="GO:0006355">
    <property type="term" value="P:regulation of DNA-templated transcription"/>
    <property type="evidence" value="ECO:0007669"/>
    <property type="project" value="InterPro"/>
</dbReference>
<dbReference type="RefSeq" id="WP_270044965.1">
    <property type="nucleotide sequence ID" value="NZ_JAPDOD010000051.1"/>
</dbReference>
<dbReference type="EMBL" id="JAPDOD010000051">
    <property type="protein sequence ID" value="MDA0165703.1"/>
    <property type="molecule type" value="Genomic_DNA"/>
</dbReference>
<dbReference type="InterPro" id="IPR050471">
    <property type="entry name" value="AB_hydrolase"/>
</dbReference>
<dbReference type="InterPro" id="IPR036388">
    <property type="entry name" value="WH-like_DNA-bd_sf"/>
</dbReference>
<dbReference type="SMART" id="SM00421">
    <property type="entry name" value="HTH_LUXR"/>
    <property type="match status" value="1"/>
</dbReference>
<dbReference type="InterPro" id="IPR000073">
    <property type="entry name" value="AB_hydrolase_1"/>
</dbReference>
<dbReference type="PRINTS" id="PR00111">
    <property type="entry name" value="ABHYDROLASE"/>
</dbReference>
<dbReference type="SUPFAM" id="SSF46894">
    <property type="entry name" value="C-terminal effector domain of the bipartite response regulators"/>
    <property type="match status" value="1"/>
</dbReference>
<dbReference type="InterPro" id="IPR000792">
    <property type="entry name" value="Tscrpt_reg_LuxR_C"/>
</dbReference>
<dbReference type="GO" id="GO:0016787">
    <property type="term" value="F:hydrolase activity"/>
    <property type="evidence" value="ECO:0007669"/>
    <property type="project" value="UniProtKB-KW"/>
</dbReference>
<dbReference type="Proteomes" id="UP001149140">
    <property type="component" value="Unassembled WGS sequence"/>
</dbReference>
<dbReference type="Pfam" id="PF00561">
    <property type="entry name" value="Abhydrolase_1"/>
    <property type="match status" value="1"/>
</dbReference>
<dbReference type="GO" id="GO:0003677">
    <property type="term" value="F:DNA binding"/>
    <property type="evidence" value="ECO:0007669"/>
    <property type="project" value="InterPro"/>
</dbReference>
<dbReference type="InterPro" id="IPR029058">
    <property type="entry name" value="AB_hydrolase_fold"/>
</dbReference>
<accession>A0A9X3SA71</accession>
<protein>
    <submittedName>
        <fullName evidence="2">Alpha/beta fold hydrolase</fullName>
    </submittedName>
</protein>
<dbReference type="InterPro" id="IPR016032">
    <property type="entry name" value="Sig_transdc_resp-reg_C-effctor"/>
</dbReference>
<dbReference type="InterPro" id="IPR013595">
    <property type="entry name" value="Pept_S33_TAP-like_C"/>
</dbReference>
<comment type="caution">
    <text evidence="2">The sequence shown here is derived from an EMBL/GenBank/DDBJ whole genome shotgun (WGS) entry which is preliminary data.</text>
</comment>
<proteinExistence type="predicted"/>
<evidence type="ECO:0000313" key="3">
    <source>
        <dbReference type="Proteomes" id="UP001149140"/>
    </source>
</evidence>
<dbReference type="PANTHER" id="PTHR43433:SF8">
    <property type="entry name" value="BIFUNCTIONAL LIPASE_ADENYLATE CYCLASE LIPJ"/>
    <property type="match status" value="1"/>
</dbReference>
<dbReference type="SUPFAM" id="SSF53474">
    <property type="entry name" value="alpha/beta-Hydrolases"/>
    <property type="match status" value="1"/>
</dbReference>
<sequence>MADERPGAGASASGAVLEQEIRFCEVDGARVAYATVGTGPPLLLPALWISHLELEWGFAEFRAFVGALALDRTVVRYDRPGTGLSDRGDATPELTVEAEVRTIEAIADELGLGELSLLGISWGGCPASAFAARHSERVRSLILVGAYAHGEAIAPAPLRAAMVETVRAHWGAGSRLLTDVWLPGADAHMRERFARLQRAAATPEVAAAMLEAVYEADVRELLPNVHAPALVMHRRDDRAMPFAQGRELAARLPDARLVALDGDLHPPWLGDSAAVVGAVNAFLDVHDPRRATPSRDESAPLSSREAEVLRLVAEGLSDAEIARRLIVSPHTVHRHVANIRTKLGQSSRAAAVAYAARRGLI</sequence>
<feature type="domain" description="HTH luxR-type" evidence="1">
    <location>
        <begin position="294"/>
        <end position="359"/>
    </location>
</feature>
<dbReference type="PRINTS" id="PR00038">
    <property type="entry name" value="HTHLUXR"/>
</dbReference>
<dbReference type="PANTHER" id="PTHR43433">
    <property type="entry name" value="HYDROLASE, ALPHA/BETA FOLD FAMILY PROTEIN"/>
    <property type="match status" value="1"/>
</dbReference>
<evidence type="ECO:0000259" key="1">
    <source>
        <dbReference type="PROSITE" id="PS50043"/>
    </source>
</evidence>
<dbReference type="Gene3D" id="1.10.10.10">
    <property type="entry name" value="Winged helix-like DNA-binding domain superfamily/Winged helix DNA-binding domain"/>
    <property type="match status" value="1"/>
</dbReference>
<organism evidence="2 3">
    <name type="scientific">Solirubrobacter ginsenosidimutans</name>
    <dbReference type="NCBI Taxonomy" id="490573"/>
    <lineage>
        <taxon>Bacteria</taxon>
        <taxon>Bacillati</taxon>
        <taxon>Actinomycetota</taxon>
        <taxon>Thermoleophilia</taxon>
        <taxon>Solirubrobacterales</taxon>
        <taxon>Solirubrobacteraceae</taxon>
        <taxon>Solirubrobacter</taxon>
    </lineage>
</organism>
<keyword evidence="3" id="KW-1185">Reference proteome</keyword>
<name>A0A9X3SA71_9ACTN</name>
<dbReference type="CDD" id="cd06170">
    <property type="entry name" value="LuxR_C_like"/>
    <property type="match status" value="1"/>
</dbReference>
<dbReference type="Gene3D" id="3.40.50.1820">
    <property type="entry name" value="alpha/beta hydrolase"/>
    <property type="match status" value="1"/>
</dbReference>
<keyword evidence="2" id="KW-0378">Hydrolase</keyword>